<protein>
    <submittedName>
        <fullName evidence="1">Uncharacterized protein</fullName>
    </submittedName>
</protein>
<gene>
    <name evidence="1" type="ORF">N646_0456</name>
</gene>
<proteinExistence type="predicted"/>
<dbReference type="Proteomes" id="UP000016714">
    <property type="component" value="Chromosome 1"/>
</dbReference>
<dbReference type="EMBL" id="CP006718">
    <property type="protein sequence ID" value="AGV16289.1"/>
    <property type="molecule type" value="Genomic_DNA"/>
</dbReference>
<reference evidence="1 2" key="1">
    <citation type="journal article" date="2015" name="Genome Announc.">
        <title>Complete genome sequence of Vibrio alginolyticus ATCC 17749.</title>
        <authorList>
            <person name="Liu X.F."/>
            <person name="Cao Y."/>
            <person name="Zhang H.L."/>
            <person name="Chen Y.J."/>
            <person name="Hu C.J."/>
        </authorList>
    </citation>
    <scope>NUCLEOTIDE SEQUENCE [LARGE SCALE GENOMIC DNA]</scope>
    <source>
        <strain evidence="2">ATCC 17749 / DSM 2171 / NBRC 15630 / NCIMB 1903 / NCTC 12160 / XII-53</strain>
    </source>
</reference>
<dbReference type="AlphaFoldDB" id="A0A2I3C0J1"/>
<accession>A0A2I3C0J1</accession>
<organism evidence="1 2">
    <name type="scientific">Vibrio alginolyticus (strain ATCC 17749 / DSM 2171 / NBRC 15630 / NCIMB 1903 / NCTC 12160 / XII-53)</name>
    <dbReference type="NCBI Taxonomy" id="1219076"/>
    <lineage>
        <taxon>Bacteria</taxon>
        <taxon>Pseudomonadati</taxon>
        <taxon>Pseudomonadota</taxon>
        <taxon>Gammaproteobacteria</taxon>
        <taxon>Vibrionales</taxon>
        <taxon>Vibrionaceae</taxon>
        <taxon>Vibrio</taxon>
    </lineage>
</organism>
<dbReference type="HOGENOM" id="CLU_2426174_0_0_6"/>
<sequence>MHFIDQDIMPEKGRPLQIPEIYNLIDDPKEEFDLRNNATWLFPIMIGKRVKFESSVSTSCDTIPFPAPFGYEPDCSKGNFNQFPVDGLRQK</sequence>
<name>A0A2I3C0J1_VIBAX</name>
<dbReference type="KEGG" id="vag:N646_0456"/>
<evidence type="ECO:0000313" key="1">
    <source>
        <dbReference type="EMBL" id="AGV16289.1"/>
    </source>
</evidence>
<evidence type="ECO:0000313" key="2">
    <source>
        <dbReference type="Proteomes" id="UP000016714"/>
    </source>
</evidence>